<dbReference type="RefSeq" id="WP_138226905.1">
    <property type="nucleotide sequence ID" value="NZ_CP040396.1"/>
</dbReference>
<accession>A0A4P8XMT2</accession>
<dbReference type="InterPro" id="IPR017937">
    <property type="entry name" value="Thioredoxin_CS"/>
</dbReference>
<dbReference type="GO" id="GO:0045454">
    <property type="term" value="P:cell redox homeostasis"/>
    <property type="evidence" value="ECO:0007669"/>
    <property type="project" value="TreeGrafter"/>
</dbReference>
<dbReference type="KEGG" id="palo:E6C60_3436"/>
<dbReference type="InterPro" id="IPR013766">
    <property type="entry name" value="Thioredoxin_domain"/>
</dbReference>
<dbReference type="GO" id="GO:0005829">
    <property type="term" value="C:cytosol"/>
    <property type="evidence" value="ECO:0007669"/>
    <property type="project" value="TreeGrafter"/>
</dbReference>
<dbReference type="PROSITE" id="PS00194">
    <property type="entry name" value="THIOREDOXIN_1"/>
    <property type="match status" value="1"/>
</dbReference>
<dbReference type="PRINTS" id="PR00421">
    <property type="entry name" value="THIOREDOXIN"/>
</dbReference>
<evidence type="ECO:0000256" key="9">
    <source>
        <dbReference type="PIRSR" id="PIRSR000077-1"/>
    </source>
</evidence>
<gene>
    <name evidence="12" type="ORF">E6C60_3436</name>
</gene>
<dbReference type="GO" id="GO:0015035">
    <property type="term" value="F:protein-disulfide reductase activity"/>
    <property type="evidence" value="ECO:0007669"/>
    <property type="project" value="UniProtKB-UniRule"/>
</dbReference>
<reference evidence="12 13" key="1">
    <citation type="submission" date="2019-05" db="EMBL/GenBank/DDBJ databases">
        <authorList>
            <person name="Chen C."/>
        </authorList>
    </citation>
    <scope>NUCLEOTIDE SEQUENCE [LARGE SCALE GENOMIC DNA]</scope>
    <source>
        <strain evidence="12 13">HB172198</strain>
    </source>
</reference>
<keyword evidence="5 10" id="KW-1015">Disulfide bond</keyword>
<dbReference type="InterPro" id="IPR005746">
    <property type="entry name" value="Thioredoxin"/>
</dbReference>
<evidence type="ECO:0000256" key="3">
    <source>
        <dbReference type="ARBA" id="ARBA00022448"/>
    </source>
</evidence>
<dbReference type="PROSITE" id="PS51352">
    <property type="entry name" value="THIOREDOXIN_2"/>
    <property type="match status" value="1"/>
</dbReference>
<evidence type="ECO:0000256" key="5">
    <source>
        <dbReference type="ARBA" id="ARBA00023157"/>
    </source>
</evidence>
<feature type="site" description="Contributes to redox potential value" evidence="9">
    <location>
        <position position="31"/>
    </location>
</feature>
<dbReference type="NCBIfam" id="TIGR01068">
    <property type="entry name" value="thioredoxin"/>
    <property type="match status" value="1"/>
</dbReference>
<feature type="active site" description="Nucleophile" evidence="9">
    <location>
        <position position="33"/>
    </location>
</feature>
<feature type="site" description="Deprotonates C-terminal active site Cys" evidence="9">
    <location>
        <position position="24"/>
    </location>
</feature>
<name>A0A4P8XMT2_9BACL</name>
<keyword evidence="6 10" id="KW-0676">Redox-active center</keyword>
<evidence type="ECO:0000259" key="11">
    <source>
        <dbReference type="PROSITE" id="PS51352"/>
    </source>
</evidence>
<protein>
    <recommendedName>
        <fullName evidence="2 7">Thioredoxin</fullName>
    </recommendedName>
</protein>
<dbReference type="EMBL" id="CP040396">
    <property type="protein sequence ID" value="QCT04147.1"/>
    <property type="molecule type" value="Genomic_DNA"/>
</dbReference>
<dbReference type="SUPFAM" id="SSF52833">
    <property type="entry name" value="Thioredoxin-like"/>
    <property type="match status" value="1"/>
</dbReference>
<dbReference type="PANTHER" id="PTHR45663">
    <property type="entry name" value="GEO12009P1"/>
    <property type="match status" value="1"/>
</dbReference>
<dbReference type="Pfam" id="PF00085">
    <property type="entry name" value="Thioredoxin"/>
    <property type="match status" value="1"/>
</dbReference>
<dbReference type="OrthoDB" id="9790390at2"/>
<dbReference type="Proteomes" id="UP000300879">
    <property type="component" value="Chromosome"/>
</dbReference>
<evidence type="ECO:0000256" key="6">
    <source>
        <dbReference type="ARBA" id="ARBA00023284"/>
    </source>
</evidence>
<dbReference type="Gene3D" id="3.40.30.10">
    <property type="entry name" value="Glutaredoxin"/>
    <property type="match status" value="1"/>
</dbReference>
<dbReference type="FunFam" id="3.40.30.10:FF:000001">
    <property type="entry name" value="Thioredoxin"/>
    <property type="match status" value="1"/>
</dbReference>
<keyword evidence="3" id="KW-0813">Transport</keyword>
<feature type="domain" description="Thioredoxin" evidence="11">
    <location>
        <begin position="1"/>
        <end position="105"/>
    </location>
</feature>
<evidence type="ECO:0000256" key="4">
    <source>
        <dbReference type="ARBA" id="ARBA00022982"/>
    </source>
</evidence>
<proteinExistence type="inferred from homology"/>
<feature type="active site" description="Nucleophile" evidence="9">
    <location>
        <position position="30"/>
    </location>
</feature>
<keyword evidence="13" id="KW-1185">Reference proteome</keyword>
<dbReference type="AlphaFoldDB" id="A0A4P8XMT2"/>
<evidence type="ECO:0000256" key="7">
    <source>
        <dbReference type="NCBIfam" id="TIGR01068"/>
    </source>
</evidence>
<sequence length="105" mass="11373">MAIVNVSDQTFANEVEGQGTVVVDFWAPWCGPCKMLAPILDELSQDLGDDVKIAKVNVDENPESASRFGVMSIPTLIFFKDGQPVDKVVGLNSKEALKGIIAKHQ</sequence>
<dbReference type="InterPro" id="IPR036249">
    <property type="entry name" value="Thioredoxin-like_sf"/>
</dbReference>
<organism evidence="12 13">
    <name type="scientific">Paenibacillus algicola</name>
    <dbReference type="NCBI Taxonomy" id="2565926"/>
    <lineage>
        <taxon>Bacteria</taxon>
        <taxon>Bacillati</taxon>
        <taxon>Bacillota</taxon>
        <taxon>Bacilli</taxon>
        <taxon>Bacillales</taxon>
        <taxon>Paenibacillaceae</taxon>
        <taxon>Paenibacillus</taxon>
    </lineage>
</organism>
<keyword evidence="4" id="KW-0249">Electron transport</keyword>
<evidence type="ECO:0000256" key="8">
    <source>
        <dbReference type="PIRNR" id="PIRNR000077"/>
    </source>
</evidence>
<feature type="disulfide bond" description="Redox-active" evidence="10">
    <location>
        <begin position="30"/>
        <end position="33"/>
    </location>
</feature>
<evidence type="ECO:0000256" key="1">
    <source>
        <dbReference type="ARBA" id="ARBA00008987"/>
    </source>
</evidence>
<comment type="similarity">
    <text evidence="1 8">Belongs to the thioredoxin family.</text>
</comment>
<evidence type="ECO:0000313" key="12">
    <source>
        <dbReference type="EMBL" id="QCT04147.1"/>
    </source>
</evidence>
<dbReference type="PIRSF" id="PIRSF000077">
    <property type="entry name" value="Thioredoxin"/>
    <property type="match status" value="1"/>
</dbReference>
<dbReference type="CDD" id="cd02947">
    <property type="entry name" value="TRX_family"/>
    <property type="match status" value="1"/>
</dbReference>
<evidence type="ECO:0000256" key="2">
    <source>
        <dbReference type="ARBA" id="ARBA00020570"/>
    </source>
</evidence>
<feature type="site" description="Contributes to redox potential value" evidence="9">
    <location>
        <position position="32"/>
    </location>
</feature>
<evidence type="ECO:0000256" key="10">
    <source>
        <dbReference type="PIRSR" id="PIRSR000077-4"/>
    </source>
</evidence>
<dbReference type="PANTHER" id="PTHR45663:SF11">
    <property type="entry name" value="GEO12009P1"/>
    <property type="match status" value="1"/>
</dbReference>
<evidence type="ECO:0000313" key="13">
    <source>
        <dbReference type="Proteomes" id="UP000300879"/>
    </source>
</evidence>